<dbReference type="EMBL" id="CP133721">
    <property type="protein sequence ID" value="WMW77107.1"/>
    <property type="molecule type" value="Genomic_DNA"/>
</dbReference>
<feature type="domain" description="Glycosyltransferase 2-like" evidence="1">
    <location>
        <begin position="5"/>
        <end position="172"/>
    </location>
</feature>
<keyword evidence="2" id="KW-0328">Glycosyltransferase</keyword>
<proteinExistence type="predicted"/>
<sequence length="310" mass="36280">MAFFSVIIPLYNKEAYIQQTIDSILNQSFTDFELIIVDDASTDDSLVLAKKYTSEKIIFIEHAKNKGLAATRNTGIKQASSSYITFLDADDYWKPNFLQTIHELITGFPEARIFATNYEESWKENTRIPHNCAAKLGKNFKGYIDFFSLNLGQGIYCHGSVCFHKEVYEKIGLYNEHIEFSEDIDLNIRANFHFKLAYSAKREMRYAMAISNQITRNSILNKSIPDYSLYANWEKHSITFKKYLDFERYVLAKKLKKSKDHRWKRIAKQIKLKNINWKQRLLLQAPVFVYTIVDSLKYLLLKFGIKATTY</sequence>
<organism evidence="2 3">
    <name type="scientific">Flavobacterium nakdongensis</name>
    <dbReference type="NCBI Taxonomy" id="3073563"/>
    <lineage>
        <taxon>Bacteria</taxon>
        <taxon>Pseudomonadati</taxon>
        <taxon>Bacteroidota</taxon>
        <taxon>Flavobacteriia</taxon>
        <taxon>Flavobacteriales</taxon>
        <taxon>Flavobacteriaceae</taxon>
        <taxon>Flavobacterium</taxon>
    </lineage>
</organism>
<dbReference type="PANTHER" id="PTHR43685:SF2">
    <property type="entry name" value="GLYCOSYLTRANSFERASE 2-LIKE DOMAIN-CONTAINING PROTEIN"/>
    <property type="match status" value="1"/>
</dbReference>
<dbReference type="SUPFAM" id="SSF53448">
    <property type="entry name" value="Nucleotide-diphospho-sugar transferases"/>
    <property type="match status" value="1"/>
</dbReference>
<dbReference type="RefSeq" id="WP_309531490.1">
    <property type="nucleotide sequence ID" value="NZ_CP133721.1"/>
</dbReference>
<dbReference type="EC" id="2.4.-.-" evidence="2"/>
<protein>
    <submittedName>
        <fullName evidence="2">Glycosyltransferase family A protein</fullName>
        <ecNumber evidence="2">2.4.-.-</ecNumber>
    </submittedName>
</protein>
<evidence type="ECO:0000313" key="3">
    <source>
        <dbReference type="Proteomes" id="UP001180481"/>
    </source>
</evidence>
<dbReference type="InterPro" id="IPR001173">
    <property type="entry name" value="Glyco_trans_2-like"/>
</dbReference>
<dbReference type="InterPro" id="IPR050834">
    <property type="entry name" value="Glycosyltransf_2"/>
</dbReference>
<keyword evidence="3" id="KW-1185">Reference proteome</keyword>
<dbReference type="CDD" id="cd00761">
    <property type="entry name" value="Glyco_tranf_GTA_type"/>
    <property type="match status" value="1"/>
</dbReference>
<dbReference type="Proteomes" id="UP001180481">
    <property type="component" value="Chromosome"/>
</dbReference>
<dbReference type="PANTHER" id="PTHR43685">
    <property type="entry name" value="GLYCOSYLTRANSFERASE"/>
    <property type="match status" value="1"/>
</dbReference>
<gene>
    <name evidence="2" type="ORF">RF683_06310</name>
</gene>
<accession>A0ABY9R761</accession>
<reference evidence="2" key="1">
    <citation type="submission" date="2023-09" db="EMBL/GenBank/DDBJ databases">
        <title>Flavobacterium sp. 20NA77.7 isolated from freshwater.</title>
        <authorList>
            <person name="Le V."/>
            <person name="Ko S.-R."/>
            <person name="Ahn C.-Y."/>
            <person name="Oh H.-M."/>
        </authorList>
    </citation>
    <scope>NUCLEOTIDE SEQUENCE</scope>
    <source>
        <strain evidence="2">20NA77.7</strain>
    </source>
</reference>
<dbReference type="Gene3D" id="3.90.550.10">
    <property type="entry name" value="Spore Coat Polysaccharide Biosynthesis Protein SpsA, Chain A"/>
    <property type="match status" value="1"/>
</dbReference>
<evidence type="ECO:0000259" key="1">
    <source>
        <dbReference type="Pfam" id="PF00535"/>
    </source>
</evidence>
<name>A0ABY9R761_9FLAO</name>
<dbReference type="GO" id="GO:0016757">
    <property type="term" value="F:glycosyltransferase activity"/>
    <property type="evidence" value="ECO:0007669"/>
    <property type="project" value="UniProtKB-KW"/>
</dbReference>
<dbReference type="Pfam" id="PF00535">
    <property type="entry name" value="Glycos_transf_2"/>
    <property type="match status" value="1"/>
</dbReference>
<keyword evidence="2" id="KW-0808">Transferase</keyword>
<dbReference type="InterPro" id="IPR029044">
    <property type="entry name" value="Nucleotide-diphossugar_trans"/>
</dbReference>
<evidence type="ECO:0000313" key="2">
    <source>
        <dbReference type="EMBL" id="WMW77107.1"/>
    </source>
</evidence>